<feature type="domain" description="Disease resistance R13L4/SHOC-2-like LRR" evidence="11">
    <location>
        <begin position="86"/>
        <end position="174"/>
    </location>
</feature>
<evidence type="ECO:0000256" key="2">
    <source>
        <dbReference type="ARBA" id="ARBA00006824"/>
    </source>
</evidence>
<protein>
    <submittedName>
        <fullName evidence="12">Uncharacterized protein</fullName>
    </submittedName>
</protein>
<evidence type="ECO:0000256" key="6">
    <source>
        <dbReference type="ARBA" id="ARBA00022737"/>
    </source>
</evidence>
<dbReference type="InterPro" id="IPR032675">
    <property type="entry name" value="LRR_dom_sf"/>
</dbReference>
<evidence type="ECO:0000313" key="12">
    <source>
        <dbReference type="EMBL" id="KAJ8572420.1"/>
    </source>
</evidence>
<evidence type="ECO:0000259" key="11">
    <source>
        <dbReference type="Pfam" id="PF23598"/>
    </source>
</evidence>
<proteinExistence type="inferred from homology"/>
<evidence type="ECO:0000256" key="1">
    <source>
        <dbReference type="ARBA" id="ARBA00004141"/>
    </source>
</evidence>
<reference evidence="13" key="1">
    <citation type="journal article" date="2023" name="Proc. Natl. Acad. Sci. U.S.A.">
        <title>Genomic and structural basis for evolution of tropane alkaloid biosynthesis.</title>
        <authorList>
            <person name="Wanga Y.-J."/>
            <person name="Taina T."/>
            <person name="Yua J.-Y."/>
            <person name="Lia J."/>
            <person name="Xua B."/>
            <person name="Chenc J."/>
            <person name="D'Auriad J.C."/>
            <person name="Huanga J.-P."/>
            <person name="Huanga S.-X."/>
        </authorList>
    </citation>
    <scope>NUCLEOTIDE SEQUENCE [LARGE SCALE GENOMIC DNA]</scope>
    <source>
        <strain evidence="13">cv. KIB-2019</strain>
    </source>
</reference>
<organism evidence="12 13">
    <name type="scientific">Anisodus acutangulus</name>
    <dbReference type="NCBI Taxonomy" id="402998"/>
    <lineage>
        <taxon>Eukaryota</taxon>
        <taxon>Viridiplantae</taxon>
        <taxon>Streptophyta</taxon>
        <taxon>Embryophyta</taxon>
        <taxon>Tracheophyta</taxon>
        <taxon>Spermatophyta</taxon>
        <taxon>Magnoliopsida</taxon>
        <taxon>eudicotyledons</taxon>
        <taxon>Gunneridae</taxon>
        <taxon>Pentapetalae</taxon>
        <taxon>asterids</taxon>
        <taxon>lamiids</taxon>
        <taxon>Solanales</taxon>
        <taxon>Solanaceae</taxon>
        <taxon>Solanoideae</taxon>
        <taxon>Hyoscyameae</taxon>
        <taxon>Anisodus</taxon>
    </lineage>
</organism>
<dbReference type="SUPFAM" id="SSF52058">
    <property type="entry name" value="L domain-like"/>
    <property type="match status" value="1"/>
</dbReference>
<evidence type="ECO:0000256" key="7">
    <source>
        <dbReference type="ARBA" id="ARBA00022989"/>
    </source>
</evidence>
<comment type="caution">
    <text evidence="12">The sequence shown here is derived from an EMBL/GenBank/DDBJ whole genome shotgun (WGS) entry which is preliminary data.</text>
</comment>
<evidence type="ECO:0000313" key="13">
    <source>
        <dbReference type="Proteomes" id="UP001152561"/>
    </source>
</evidence>
<keyword evidence="4" id="KW-0812">Transmembrane</keyword>
<evidence type="ECO:0000259" key="10">
    <source>
        <dbReference type="Pfam" id="PF08263"/>
    </source>
</evidence>
<name>A0A9Q1RQB9_9SOLA</name>
<comment type="similarity">
    <text evidence="2">Belongs to the peroxisomal membrane protein PXMP2/4 family.</text>
</comment>
<dbReference type="PANTHER" id="PTHR47988">
    <property type="entry name" value="SOMATIC EMBRYOGENESIS RECEPTOR KINASE 1"/>
    <property type="match status" value="1"/>
</dbReference>
<gene>
    <name evidence="12" type="ORF">K7X08_008931</name>
</gene>
<evidence type="ECO:0000256" key="4">
    <source>
        <dbReference type="ARBA" id="ARBA00022692"/>
    </source>
</evidence>
<feature type="domain" description="Leucine-rich repeat-containing N-terminal plant-type" evidence="10">
    <location>
        <begin position="26"/>
        <end position="65"/>
    </location>
</feature>
<keyword evidence="8" id="KW-0472">Membrane</keyword>
<dbReference type="AlphaFoldDB" id="A0A9Q1RQB9"/>
<keyword evidence="13" id="KW-1185">Reference proteome</keyword>
<keyword evidence="3" id="KW-0433">Leucine-rich repeat</keyword>
<keyword evidence="7" id="KW-1133">Transmembrane helix</keyword>
<dbReference type="Proteomes" id="UP001152561">
    <property type="component" value="Unassembled WGS sequence"/>
</dbReference>
<dbReference type="OrthoDB" id="430207at2759"/>
<evidence type="ECO:0000256" key="8">
    <source>
        <dbReference type="ARBA" id="ARBA00023136"/>
    </source>
</evidence>
<dbReference type="InterPro" id="IPR007248">
    <property type="entry name" value="Mpv17_PMP22"/>
</dbReference>
<accession>A0A9Q1RQB9</accession>
<dbReference type="EMBL" id="JAJAGQ010000001">
    <property type="protein sequence ID" value="KAJ8572420.1"/>
    <property type="molecule type" value="Genomic_DNA"/>
</dbReference>
<sequence>MAFHFSFLFFSIFPIILSLSPAFSTNSEGNALHALRSKLSDPKNVLQSWDPTLVNPCTWFHVTCDPDNNHVIRLDLGNSNISGTLGPELGELKNLQYLELYSNNIEGKIPKELGNLENLISMDLYGNRFEGNIPKSFAKLKSLRFLRLNDNKLTGSIPRELTTLSNLKVFDVSNNDLCGTIPVDGPFGSFPMEGFARNRLNGPELKGLVPYDFGCTEFMLAPASIYKGVSSSASKVGFVGWYLEKLNTRPILTKSITCGLILTAADLSSQTIGGSLMEQYDLTRTLRMAGYGALIVGPSLHFWFNFLTRCFPKRDVISTFKKIVMGQALYGPAINSIFFSMNAAAQGESSSEIVARLKRDLVPTVVNGLMYWPICDFITFKFVPVHLQPLVSNTFSYLWNVYLTYMASQEKVSTV</sequence>
<dbReference type="GO" id="GO:0016020">
    <property type="term" value="C:membrane"/>
    <property type="evidence" value="ECO:0007669"/>
    <property type="project" value="UniProtKB-SubCell"/>
</dbReference>
<feature type="signal peptide" evidence="9">
    <location>
        <begin position="1"/>
        <end position="18"/>
    </location>
</feature>
<evidence type="ECO:0000256" key="3">
    <source>
        <dbReference type="ARBA" id="ARBA00022614"/>
    </source>
</evidence>
<dbReference type="Pfam" id="PF23598">
    <property type="entry name" value="LRR_14"/>
    <property type="match status" value="1"/>
</dbReference>
<dbReference type="Pfam" id="PF08263">
    <property type="entry name" value="LRRNT_2"/>
    <property type="match status" value="1"/>
</dbReference>
<keyword evidence="6" id="KW-0677">Repeat</keyword>
<evidence type="ECO:0000256" key="5">
    <source>
        <dbReference type="ARBA" id="ARBA00022729"/>
    </source>
</evidence>
<comment type="subcellular location">
    <subcellularLocation>
        <location evidence="1">Membrane</location>
        <topology evidence="1">Multi-pass membrane protein</topology>
    </subcellularLocation>
</comment>
<dbReference type="InterPro" id="IPR055414">
    <property type="entry name" value="LRR_R13L4/SHOC2-like"/>
</dbReference>
<evidence type="ECO:0000256" key="9">
    <source>
        <dbReference type="SAM" id="SignalP"/>
    </source>
</evidence>
<dbReference type="Gene3D" id="3.80.10.10">
    <property type="entry name" value="Ribonuclease Inhibitor"/>
    <property type="match status" value="1"/>
</dbReference>
<dbReference type="FunFam" id="3.80.10.10:FF:000024">
    <property type="entry name" value="Somatic embryogenesis receptor kinase 1"/>
    <property type="match status" value="1"/>
</dbReference>
<keyword evidence="5 9" id="KW-0732">Signal</keyword>
<dbReference type="InterPro" id="IPR013210">
    <property type="entry name" value="LRR_N_plant-typ"/>
</dbReference>
<feature type="chain" id="PRO_5040199221" evidence="9">
    <location>
        <begin position="19"/>
        <end position="415"/>
    </location>
</feature>
<dbReference type="Pfam" id="PF04117">
    <property type="entry name" value="Mpv17_PMP22"/>
    <property type="match status" value="1"/>
</dbReference>